<accession>A0AB39NCA6</accession>
<dbReference type="EMBL" id="CP163432">
    <property type="protein sequence ID" value="XDQ16060.1"/>
    <property type="molecule type" value="Genomic_DNA"/>
</dbReference>
<dbReference type="Gene3D" id="2.130.10.130">
    <property type="entry name" value="Integrin alpha, N-terminal"/>
    <property type="match status" value="2"/>
</dbReference>
<proteinExistence type="predicted"/>
<dbReference type="PANTHER" id="PTHR46580:SF2">
    <property type="entry name" value="MAM DOMAIN-CONTAINING PROTEIN"/>
    <property type="match status" value="1"/>
</dbReference>
<feature type="region of interest" description="Disordered" evidence="2">
    <location>
        <begin position="214"/>
        <end position="273"/>
    </location>
</feature>
<feature type="compositionally biased region" description="Low complexity" evidence="2">
    <location>
        <begin position="1"/>
        <end position="20"/>
    </location>
</feature>
<dbReference type="PANTHER" id="PTHR46580">
    <property type="entry name" value="SENSOR KINASE-RELATED"/>
    <property type="match status" value="1"/>
</dbReference>
<evidence type="ECO:0000256" key="1">
    <source>
        <dbReference type="ARBA" id="ARBA00022729"/>
    </source>
</evidence>
<feature type="region of interest" description="Disordered" evidence="2">
    <location>
        <begin position="1"/>
        <end position="33"/>
    </location>
</feature>
<evidence type="ECO:0000256" key="2">
    <source>
        <dbReference type="SAM" id="MobiDB-lite"/>
    </source>
</evidence>
<sequence length="440" mass="46153">MSTPSDAAPRTAPSPARAIAKPSDFNGDGRTDLAVKAQDNTAVRVYSGEPGRLNVKASAVITPRSPGMPRGIREADGFDELVSGDLDHDGYADLALHVRGDEIPDEHNTVVLWGAPSGLTGAASYLQHLPALSAKQRRMTADPDTDVAPDPDVNHTMGLQMGNFDGDQNVDLMRFADDSGPSELFHGPFKRTGAARYVTPTRACGAREGDSLAVLSSANSPGDEPDLGIVTNDEPDARGKQPTLWYPFTEEARSGRRQLPPATAASSGDIDCDGQEDLVLTEGSLRYEGAQPSVPGGQVSVIYGAPEGYGKGRATTHITHDNGTISPFNLDGAQAVGDVTGDGCADVVVTADARRLLLFAGSHTGLRTKAQTVTTQQLGLPAIHDGAPNGFGEPYLSDVDGDRNADLVTGPLREGHGHSVTVVLYGTRNGFDIDTPLLLS</sequence>
<dbReference type="AlphaFoldDB" id="A0AB39NCA6"/>
<name>A0AB39NCA6_9ACTN</name>
<dbReference type="InterPro" id="IPR028994">
    <property type="entry name" value="Integrin_alpha_N"/>
</dbReference>
<dbReference type="SUPFAM" id="SSF69318">
    <property type="entry name" value="Integrin alpha N-terminal domain"/>
    <property type="match status" value="2"/>
</dbReference>
<dbReference type="RefSeq" id="WP_369275983.1">
    <property type="nucleotide sequence ID" value="NZ_CP163432.1"/>
</dbReference>
<reference evidence="3" key="1">
    <citation type="submission" date="2024-07" db="EMBL/GenBank/DDBJ databases">
        <authorList>
            <person name="Yu S.T."/>
        </authorList>
    </citation>
    <scope>NUCLEOTIDE SEQUENCE</scope>
    <source>
        <strain evidence="3">R11</strain>
    </source>
</reference>
<organism evidence="3">
    <name type="scientific">Streptomyces sp. R11</name>
    <dbReference type="NCBI Taxonomy" id="3238625"/>
    <lineage>
        <taxon>Bacteria</taxon>
        <taxon>Bacillati</taxon>
        <taxon>Actinomycetota</taxon>
        <taxon>Actinomycetes</taxon>
        <taxon>Kitasatosporales</taxon>
        <taxon>Streptomycetaceae</taxon>
        <taxon>Streptomyces</taxon>
    </lineage>
</organism>
<evidence type="ECO:0000313" key="3">
    <source>
        <dbReference type="EMBL" id="XDQ16060.1"/>
    </source>
</evidence>
<dbReference type="Pfam" id="PF13517">
    <property type="entry name" value="FG-GAP_3"/>
    <property type="match status" value="1"/>
</dbReference>
<gene>
    <name evidence="3" type="ORF">AB5J55_44125</name>
</gene>
<protein>
    <submittedName>
        <fullName evidence="3">FG-GAP repeat domain-containing protein</fullName>
    </submittedName>
</protein>
<dbReference type="InterPro" id="IPR013517">
    <property type="entry name" value="FG-GAP"/>
</dbReference>
<keyword evidence="1" id="KW-0732">Signal</keyword>